<sequence length="99" mass="11160">MNEYCRMRLSGEMGCTVLLFASQVGGRWVCHGRRKKKKTIDTVLVCVTVLNTQSIILHETDVVLRCFGFQPLKRSLTVETGGIRCNDPRCLVVNSTWGK</sequence>
<organism evidence="1 2">
    <name type="scientific">Ceratodon purpureus</name>
    <name type="common">Fire moss</name>
    <name type="synonym">Dicranum purpureum</name>
    <dbReference type="NCBI Taxonomy" id="3225"/>
    <lineage>
        <taxon>Eukaryota</taxon>
        <taxon>Viridiplantae</taxon>
        <taxon>Streptophyta</taxon>
        <taxon>Embryophyta</taxon>
        <taxon>Bryophyta</taxon>
        <taxon>Bryophytina</taxon>
        <taxon>Bryopsida</taxon>
        <taxon>Dicranidae</taxon>
        <taxon>Pseudoditrichales</taxon>
        <taxon>Ditrichaceae</taxon>
        <taxon>Ceratodon</taxon>
    </lineage>
</organism>
<dbReference type="EMBL" id="CM026422">
    <property type="protein sequence ID" value="KAG0587516.1"/>
    <property type="molecule type" value="Genomic_DNA"/>
</dbReference>
<accession>A0A8T0IXQ1</accession>
<dbReference type="Proteomes" id="UP000822688">
    <property type="component" value="Chromosome 2"/>
</dbReference>
<protein>
    <submittedName>
        <fullName evidence="1">Uncharacterized protein</fullName>
    </submittedName>
</protein>
<evidence type="ECO:0000313" key="2">
    <source>
        <dbReference type="Proteomes" id="UP000822688"/>
    </source>
</evidence>
<gene>
    <name evidence="1" type="ORF">KC19_2G170200</name>
</gene>
<comment type="caution">
    <text evidence="1">The sequence shown here is derived from an EMBL/GenBank/DDBJ whole genome shotgun (WGS) entry which is preliminary data.</text>
</comment>
<proteinExistence type="predicted"/>
<evidence type="ECO:0000313" key="1">
    <source>
        <dbReference type="EMBL" id="KAG0587516.1"/>
    </source>
</evidence>
<keyword evidence="2" id="KW-1185">Reference proteome</keyword>
<reference evidence="1" key="1">
    <citation type="submission" date="2020-06" db="EMBL/GenBank/DDBJ databases">
        <title>WGS assembly of Ceratodon purpureus strain R40.</title>
        <authorList>
            <person name="Carey S.B."/>
            <person name="Jenkins J."/>
            <person name="Shu S."/>
            <person name="Lovell J.T."/>
            <person name="Sreedasyam A."/>
            <person name="Maumus F."/>
            <person name="Tiley G.P."/>
            <person name="Fernandez-Pozo N."/>
            <person name="Barry K."/>
            <person name="Chen C."/>
            <person name="Wang M."/>
            <person name="Lipzen A."/>
            <person name="Daum C."/>
            <person name="Saski C.A."/>
            <person name="Payton A.C."/>
            <person name="Mcbreen J.C."/>
            <person name="Conrad R.E."/>
            <person name="Kollar L.M."/>
            <person name="Olsson S."/>
            <person name="Huttunen S."/>
            <person name="Landis J.B."/>
            <person name="Wickett N.J."/>
            <person name="Johnson M.G."/>
            <person name="Rensing S.A."/>
            <person name="Grimwood J."/>
            <person name="Schmutz J."/>
            <person name="Mcdaniel S.F."/>
        </authorList>
    </citation>
    <scope>NUCLEOTIDE SEQUENCE</scope>
    <source>
        <strain evidence="1">R40</strain>
    </source>
</reference>
<dbReference type="AlphaFoldDB" id="A0A8T0IXQ1"/>
<name>A0A8T0IXQ1_CERPU</name>